<dbReference type="EMBL" id="AXUN02000122">
    <property type="protein sequence ID" value="ETA81384.1"/>
    <property type="molecule type" value="Genomic_DNA"/>
</dbReference>
<evidence type="ECO:0000313" key="2">
    <source>
        <dbReference type="Proteomes" id="UP000017747"/>
    </source>
</evidence>
<protein>
    <recommendedName>
        <fullName evidence="3">HEAT repeat domain-containing protein</fullName>
    </recommendedName>
</protein>
<organism evidence="1 2">
    <name type="scientific">Youngiibacter fragilis 232.1</name>
    <dbReference type="NCBI Taxonomy" id="994573"/>
    <lineage>
        <taxon>Bacteria</taxon>
        <taxon>Bacillati</taxon>
        <taxon>Bacillota</taxon>
        <taxon>Clostridia</taxon>
        <taxon>Eubacteriales</taxon>
        <taxon>Clostridiaceae</taxon>
        <taxon>Youngiibacter</taxon>
    </lineage>
</organism>
<dbReference type="AlphaFoldDB" id="V7I809"/>
<sequence length="212" mass="24899">MGKNYLIDLINRMADVTHSQSSYQSISWYAHREAEEIDDVSVLPLLQEFIMTRNSKEETRLRDSAYFILGKVLRNIMVDEYCNYFIRRLTDEEDKYLLMNMLDRIADLNISEDADISPIIMCSKNDKWQIRHSGIRALQASSTKKSRNALLFWVNQDDEKKFQYEITYANSALNRIGMIEDIPFIEKHAYSKKRDVRESAILAIESIKSRKP</sequence>
<dbReference type="Gene3D" id="1.25.10.10">
    <property type="entry name" value="Leucine-rich Repeat Variant"/>
    <property type="match status" value="1"/>
</dbReference>
<proteinExistence type="predicted"/>
<evidence type="ECO:0000313" key="1">
    <source>
        <dbReference type="EMBL" id="ETA81384.1"/>
    </source>
</evidence>
<reference evidence="1 2" key="1">
    <citation type="journal article" date="2014" name="Genome Announc.">
        <title>Genome Sequence of Youngiibacter fragilis, the Type Strain of the Genus Youngiibacter.</title>
        <authorList>
            <person name="Wawrik C.B."/>
            <person name="Callaghan A.V."/>
            <person name="Stamps B.W."/>
            <person name="Wawrik B."/>
        </authorList>
    </citation>
    <scope>NUCLEOTIDE SEQUENCE [LARGE SCALE GENOMIC DNA]</scope>
    <source>
        <strain evidence="1 2">232.1</strain>
    </source>
</reference>
<keyword evidence="2" id="KW-1185">Reference proteome</keyword>
<dbReference type="Proteomes" id="UP000017747">
    <property type="component" value="Unassembled WGS sequence"/>
</dbReference>
<dbReference type="eggNOG" id="ENOG5033Y39">
    <property type="taxonomic scope" value="Bacteria"/>
</dbReference>
<comment type="caution">
    <text evidence="1">The sequence shown here is derived from an EMBL/GenBank/DDBJ whole genome shotgun (WGS) entry which is preliminary data.</text>
</comment>
<dbReference type="OrthoDB" id="633703at2"/>
<dbReference type="SUPFAM" id="SSF48371">
    <property type="entry name" value="ARM repeat"/>
    <property type="match status" value="1"/>
</dbReference>
<dbReference type="InterPro" id="IPR011989">
    <property type="entry name" value="ARM-like"/>
</dbReference>
<gene>
    <name evidence="1" type="ORF">T472_0206715</name>
</gene>
<name>V7I809_9CLOT</name>
<accession>V7I809</accession>
<evidence type="ECO:0008006" key="3">
    <source>
        <dbReference type="Google" id="ProtNLM"/>
    </source>
</evidence>
<dbReference type="InterPro" id="IPR016024">
    <property type="entry name" value="ARM-type_fold"/>
</dbReference>